<evidence type="ECO:0000313" key="2">
    <source>
        <dbReference type="Proteomes" id="UP000828048"/>
    </source>
</evidence>
<organism evidence="1 2">
    <name type="scientific">Vaccinium darrowii</name>
    <dbReference type="NCBI Taxonomy" id="229202"/>
    <lineage>
        <taxon>Eukaryota</taxon>
        <taxon>Viridiplantae</taxon>
        <taxon>Streptophyta</taxon>
        <taxon>Embryophyta</taxon>
        <taxon>Tracheophyta</taxon>
        <taxon>Spermatophyta</taxon>
        <taxon>Magnoliopsida</taxon>
        <taxon>eudicotyledons</taxon>
        <taxon>Gunneridae</taxon>
        <taxon>Pentapetalae</taxon>
        <taxon>asterids</taxon>
        <taxon>Ericales</taxon>
        <taxon>Ericaceae</taxon>
        <taxon>Vaccinioideae</taxon>
        <taxon>Vaccinieae</taxon>
        <taxon>Vaccinium</taxon>
    </lineage>
</organism>
<evidence type="ECO:0000313" key="1">
    <source>
        <dbReference type="EMBL" id="KAH7838048.1"/>
    </source>
</evidence>
<proteinExistence type="predicted"/>
<sequence>MPHVGHAALGFRILNTADQRSVLHFDILPPELCDFGDWANSGNSHNRRCRRICDVVIYMMELQDIRQGPIDDTVLVLQQGHRSRAVWQANGRGPRESDTITIQRCEREFIGSSPVGSYCRVGYTGRIWWPTQHAVHAVRSCIVDSASGAWDDKFHSPDLATHVVGHYRHSLDMQKPDEVIWQPYKDGLIELLPPFCSAGRNIWRAKVPLINFNIIEMHQSERVMRQFGYQQLPPKPSSARDRSHGMEMKKHSHNWAEEHRKNLLRSLISTDLSERVQAVGRHGLMCIVSQEKFLRKEPPVHGVWIPPDVVEEEEVVEDQGNGGVHADEEVGVGTNVEAAEGEQHDGHGHGDDMAAPPHAQQEDHPMPMLHISPGIALSPFFTTPTDVHDGIGSSSQPGSLSESQTPSEDWTDFIVEPIGSGGETSFVDAPMVKRMRLDSPQGDRMQVDAQAEEQILRGELSTLRTLGDGEVEGHDKLPVEVPVEGHDELHVEVPVEGHDQLAAEVQVEVPELRRGTRTRRRPQCGTDSHEGLRNVKHRH</sequence>
<dbReference type="EMBL" id="CM037156">
    <property type="protein sequence ID" value="KAH7838048.1"/>
    <property type="molecule type" value="Genomic_DNA"/>
</dbReference>
<keyword evidence="2" id="KW-1185">Reference proteome</keyword>
<gene>
    <name evidence="1" type="ORF">Vadar_021454</name>
</gene>
<dbReference type="Proteomes" id="UP000828048">
    <property type="component" value="Chromosome 6"/>
</dbReference>
<protein>
    <submittedName>
        <fullName evidence="1">Uncharacterized protein</fullName>
    </submittedName>
</protein>
<name>A0ACB7XBI7_9ERIC</name>
<accession>A0ACB7XBI7</accession>
<reference evidence="1 2" key="1">
    <citation type="journal article" date="2021" name="Hortic Res">
        <title>High-quality reference genome and annotation aids understanding of berry development for evergreen blueberry (Vaccinium darrowii).</title>
        <authorList>
            <person name="Yu J."/>
            <person name="Hulse-Kemp A.M."/>
            <person name="Babiker E."/>
            <person name="Staton M."/>
        </authorList>
    </citation>
    <scope>NUCLEOTIDE SEQUENCE [LARGE SCALE GENOMIC DNA]</scope>
    <source>
        <strain evidence="2">cv. NJ 8807/NJ 8810</strain>
        <tissue evidence="1">Young leaf</tissue>
    </source>
</reference>
<comment type="caution">
    <text evidence="1">The sequence shown here is derived from an EMBL/GenBank/DDBJ whole genome shotgun (WGS) entry which is preliminary data.</text>
</comment>